<dbReference type="EMBL" id="PQXJ01000028">
    <property type="protein sequence ID" value="TGO68212.1"/>
    <property type="molecule type" value="Genomic_DNA"/>
</dbReference>
<dbReference type="Gene3D" id="2.60.120.330">
    <property type="entry name" value="B-lactam Antibiotic, Isopenicillin N Synthase, Chain"/>
    <property type="match status" value="1"/>
</dbReference>
<accession>A0A4Z1J9Q9</accession>
<name>A0A4Z1J9Q9_9HELO</name>
<proteinExistence type="predicted"/>
<dbReference type="STRING" id="278944.A0A4Z1J9Q9"/>
<dbReference type="InterPro" id="IPR027443">
    <property type="entry name" value="IPNS-like_sf"/>
</dbReference>
<dbReference type="OrthoDB" id="288590at2759"/>
<keyword evidence="2" id="KW-1185">Reference proteome</keyword>
<evidence type="ECO:0000313" key="1">
    <source>
        <dbReference type="EMBL" id="TGO68212.1"/>
    </source>
</evidence>
<reference evidence="1 2" key="1">
    <citation type="submission" date="2017-12" db="EMBL/GenBank/DDBJ databases">
        <title>Comparative genomics of Botrytis spp.</title>
        <authorList>
            <person name="Valero-Jimenez C.A."/>
            <person name="Tapia P."/>
            <person name="Veloso J."/>
            <person name="Silva-Moreno E."/>
            <person name="Staats M."/>
            <person name="Valdes J.H."/>
            <person name="Van Kan J.A.L."/>
        </authorList>
    </citation>
    <scope>NUCLEOTIDE SEQUENCE [LARGE SCALE GENOMIC DNA]</scope>
    <source>
        <strain evidence="1 2">MUCL2120</strain>
    </source>
</reference>
<protein>
    <submittedName>
        <fullName evidence="1">Uncharacterized protein</fullName>
    </submittedName>
</protein>
<dbReference type="AlphaFoldDB" id="A0A4Z1J9Q9"/>
<evidence type="ECO:0000313" key="2">
    <source>
        <dbReference type="Proteomes" id="UP000297452"/>
    </source>
</evidence>
<comment type="caution">
    <text evidence="1">The sequence shown here is derived from an EMBL/GenBank/DDBJ whole genome shotgun (WGS) entry which is preliminary data.</text>
</comment>
<dbReference type="SUPFAM" id="SSF51197">
    <property type="entry name" value="Clavaminate synthase-like"/>
    <property type="match status" value="1"/>
</dbReference>
<sequence length="125" mass="14204">MAITDPIVVSKSLPTIYLDLLRAENEAEGKNYGFFYLDSTSDPELCKLCDEMLLVMKYHFEPSLEVKKQDSRGDDNFGYEVMGTKECPKPKTRDGCESLKISCREFFKGSTDLTSSVRSQSDVFF</sequence>
<dbReference type="Proteomes" id="UP000297452">
    <property type="component" value="Unassembled WGS sequence"/>
</dbReference>
<organism evidence="1 2">
    <name type="scientific">Botryotinia narcissicola</name>
    <dbReference type="NCBI Taxonomy" id="278944"/>
    <lineage>
        <taxon>Eukaryota</taxon>
        <taxon>Fungi</taxon>
        <taxon>Dikarya</taxon>
        <taxon>Ascomycota</taxon>
        <taxon>Pezizomycotina</taxon>
        <taxon>Leotiomycetes</taxon>
        <taxon>Helotiales</taxon>
        <taxon>Sclerotiniaceae</taxon>
        <taxon>Botryotinia</taxon>
    </lineage>
</organism>
<gene>
    <name evidence="1" type="ORF">BOTNAR_0028g00250</name>
</gene>